<evidence type="ECO:0000313" key="1">
    <source>
        <dbReference type="EMBL" id="MDQ8937049.1"/>
    </source>
</evidence>
<gene>
    <name evidence="1" type="ORF">RFH47_15105</name>
</gene>
<dbReference type="Proteomes" id="UP001243844">
    <property type="component" value="Unassembled WGS sequence"/>
</dbReference>
<sequence length="41" mass="4746">MLDHNEKLKLITEYLHAGVTDAGIIIQHIKKLEQELFAQKD</sequence>
<name>A0AAW8JCX1_9GAMM</name>
<accession>A0AAW8JCX1</accession>
<organism evidence="1 2">
    <name type="scientific">Acinetobacter rudis</name>
    <dbReference type="NCBI Taxonomy" id="632955"/>
    <lineage>
        <taxon>Bacteria</taxon>
        <taxon>Pseudomonadati</taxon>
        <taxon>Pseudomonadota</taxon>
        <taxon>Gammaproteobacteria</taxon>
        <taxon>Moraxellales</taxon>
        <taxon>Moraxellaceae</taxon>
        <taxon>Acinetobacter</taxon>
    </lineage>
</organism>
<reference evidence="1" key="1">
    <citation type="submission" date="2023-08" db="EMBL/GenBank/DDBJ databases">
        <title>Emergence of clinically-relevant ST2 carbapenem-resistant Acinetobacter baumannii strains in hospital sewages in Zhejiang, East of China.</title>
        <authorList>
            <person name="Kaichao C."/>
            <person name="Zhang R."/>
        </authorList>
    </citation>
    <scope>NUCLEOTIDE SEQUENCE</scope>
    <source>
        <strain evidence="1">M-RB-37</strain>
    </source>
</reference>
<dbReference type="AlphaFoldDB" id="A0AAW8JCX1"/>
<dbReference type="EMBL" id="JAVIDL010000045">
    <property type="protein sequence ID" value="MDQ8937049.1"/>
    <property type="molecule type" value="Genomic_DNA"/>
</dbReference>
<protein>
    <submittedName>
        <fullName evidence="1">Uncharacterized protein</fullName>
    </submittedName>
</protein>
<comment type="caution">
    <text evidence="1">The sequence shown here is derived from an EMBL/GenBank/DDBJ whole genome shotgun (WGS) entry which is preliminary data.</text>
</comment>
<proteinExistence type="predicted"/>
<evidence type="ECO:0000313" key="2">
    <source>
        <dbReference type="Proteomes" id="UP001243844"/>
    </source>
</evidence>
<dbReference type="RefSeq" id="WP_308982069.1">
    <property type="nucleotide sequence ID" value="NZ_JAVIDL010000045.1"/>
</dbReference>